<dbReference type="GO" id="GO:0003723">
    <property type="term" value="F:RNA binding"/>
    <property type="evidence" value="ECO:0007669"/>
    <property type="project" value="UniProtKB-UniRule"/>
</dbReference>
<evidence type="ECO:0000256" key="4">
    <source>
        <dbReference type="ARBA" id="ARBA00022679"/>
    </source>
</evidence>
<dbReference type="PANTHER" id="PTHR22807:SF30">
    <property type="entry name" value="28S RRNA (CYTOSINE(4447)-C(5))-METHYLTRANSFERASE-RELATED"/>
    <property type="match status" value="1"/>
</dbReference>
<dbReference type="GO" id="GO:0008757">
    <property type="term" value="F:S-adenosylmethionine-dependent methyltransferase activity"/>
    <property type="evidence" value="ECO:0007669"/>
    <property type="project" value="InterPro"/>
</dbReference>
<keyword evidence="3 7" id="KW-0489">Methyltransferase</keyword>
<dbReference type="GO" id="GO:0001510">
    <property type="term" value="P:RNA methylation"/>
    <property type="evidence" value="ECO:0007669"/>
    <property type="project" value="InterPro"/>
</dbReference>
<dbReference type="NCBIfam" id="TIGR00446">
    <property type="entry name" value="nop2p"/>
    <property type="match status" value="1"/>
</dbReference>
<feature type="binding site" evidence="7">
    <location>
        <position position="134"/>
    </location>
    <ligand>
        <name>S-adenosyl-L-methionine</name>
        <dbReference type="ChEBI" id="CHEBI:59789"/>
    </ligand>
</feature>
<evidence type="ECO:0000259" key="8">
    <source>
        <dbReference type="PROSITE" id="PS51686"/>
    </source>
</evidence>
<dbReference type="InterPro" id="IPR001678">
    <property type="entry name" value="MeTrfase_RsmB-F_NOP2_dom"/>
</dbReference>
<dbReference type="InterPro" id="IPR031340">
    <property type="entry name" value="RsmF_methylt_CI"/>
</dbReference>
<dbReference type="STRING" id="33936.AZI98_18305"/>
<feature type="domain" description="SAM-dependent MTase RsmB/NOP-type" evidence="8">
    <location>
        <begin position="22"/>
        <end position="303"/>
    </location>
</feature>
<feature type="binding site" evidence="7">
    <location>
        <begin position="110"/>
        <end position="116"/>
    </location>
    <ligand>
        <name>S-adenosyl-L-methionine</name>
        <dbReference type="ChEBI" id="CHEBI:59789"/>
    </ligand>
</feature>
<keyword evidence="4 7" id="KW-0808">Transferase</keyword>
<dbReference type="RefSeq" id="WP_063389683.1">
    <property type="nucleotide sequence ID" value="NZ_LWBR01000079.1"/>
</dbReference>
<evidence type="ECO:0000256" key="2">
    <source>
        <dbReference type="ARBA" id="ARBA00022490"/>
    </source>
</evidence>
<dbReference type="PROSITE" id="PS01153">
    <property type="entry name" value="NOL1_NOP2_SUN"/>
    <property type="match status" value="1"/>
</dbReference>
<dbReference type="EMBL" id="LWBR01000079">
    <property type="protein sequence ID" value="KZN94657.1"/>
    <property type="molecule type" value="Genomic_DNA"/>
</dbReference>
<dbReference type="Gene3D" id="3.30.70.1170">
    <property type="entry name" value="Sun protein, domain 3"/>
    <property type="match status" value="1"/>
</dbReference>
<proteinExistence type="inferred from homology"/>
<evidence type="ECO:0000313" key="10">
    <source>
        <dbReference type="Proteomes" id="UP000076476"/>
    </source>
</evidence>
<dbReference type="CDD" id="cd21147">
    <property type="entry name" value="RsmF_methylt_CTD1"/>
    <property type="match status" value="1"/>
</dbReference>
<dbReference type="PROSITE" id="PS51686">
    <property type="entry name" value="SAM_MT_RSMB_NOP"/>
    <property type="match status" value="1"/>
</dbReference>
<gene>
    <name evidence="9" type="ORF">AZI98_18305</name>
</gene>
<reference evidence="9 10" key="1">
    <citation type="submission" date="2016-04" db="EMBL/GenBank/DDBJ databases">
        <title>Draft genome sequence of Aeribacillus pallidus 8m3 from petroleum reservoir.</title>
        <authorList>
            <person name="Poltaraus A.B."/>
            <person name="Nazina T.N."/>
            <person name="Tourova T.P."/>
            <person name="Malakho S.M."/>
            <person name="Korshunova A.V."/>
            <person name="Sokolova D.S."/>
        </authorList>
    </citation>
    <scope>NUCLEOTIDE SEQUENCE [LARGE SCALE GENOMIC DNA]</scope>
    <source>
        <strain evidence="9 10">8m3</strain>
    </source>
</reference>
<dbReference type="InterPro" id="IPR031341">
    <property type="entry name" value="Methyltr_RsmF_N"/>
</dbReference>
<keyword evidence="2" id="KW-0963">Cytoplasm</keyword>
<keyword evidence="6 7" id="KW-0694">RNA-binding</keyword>
<dbReference type="Proteomes" id="UP000076476">
    <property type="component" value="Unassembled WGS sequence"/>
</dbReference>
<name>A0A161ZPD9_9BACI</name>
<dbReference type="Pfam" id="PF17125">
    <property type="entry name" value="Methyltr_RsmF_N"/>
    <property type="match status" value="1"/>
</dbReference>
<dbReference type="InterPro" id="IPR027391">
    <property type="entry name" value="Nol1_Nop2_Fmu_2"/>
</dbReference>
<evidence type="ECO:0000256" key="1">
    <source>
        <dbReference type="ARBA" id="ARBA00007494"/>
    </source>
</evidence>
<dbReference type="AlphaFoldDB" id="A0A161ZPD9"/>
<dbReference type="PRINTS" id="PR02008">
    <property type="entry name" value="RCMTFAMILY"/>
</dbReference>
<dbReference type="GO" id="GO:0006396">
    <property type="term" value="P:RNA processing"/>
    <property type="evidence" value="ECO:0007669"/>
    <property type="project" value="InterPro"/>
</dbReference>
<feature type="active site" description="Nucleophile" evidence="7">
    <location>
        <position position="232"/>
    </location>
</feature>
<evidence type="ECO:0000313" key="9">
    <source>
        <dbReference type="EMBL" id="KZN94657.1"/>
    </source>
</evidence>
<dbReference type="InterPro" id="IPR049560">
    <property type="entry name" value="MeTrfase_RsmB-F_NOP2_cat"/>
</dbReference>
<comment type="similarity">
    <text evidence="1 7">Belongs to the class I-like SAM-binding methyltransferase superfamily. RsmB/NOP family.</text>
</comment>
<dbReference type="Pfam" id="PF17126">
    <property type="entry name" value="RsmF_methylt_CI"/>
    <property type="match status" value="1"/>
</dbReference>
<keyword evidence="5 7" id="KW-0949">S-adenosyl-L-methionine</keyword>
<evidence type="ECO:0000256" key="5">
    <source>
        <dbReference type="ARBA" id="ARBA00022691"/>
    </source>
</evidence>
<accession>A0A161ZPD9</accession>
<dbReference type="CDD" id="cd02440">
    <property type="entry name" value="AdoMet_MTases"/>
    <property type="match status" value="1"/>
</dbReference>
<dbReference type="InterPro" id="IPR011023">
    <property type="entry name" value="Nop2p"/>
</dbReference>
<organism evidence="9 10">
    <name type="scientific">Aeribacillus pallidus</name>
    <dbReference type="NCBI Taxonomy" id="33936"/>
    <lineage>
        <taxon>Bacteria</taxon>
        <taxon>Bacillati</taxon>
        <taxon>Bacillota</taxon>
        <taxon>Bacilli</taxon>
        <taxon>Bacillales</taxon>
        <taxon>Bacillaceae</taxon>
        <taxon>Aeribacillus</taxon>
    </lineage>
</organism>
<protein>
    <submittedName>
        <fullName evidence="9">SAM-dependent methyltransferase</fullName>
    </submittedName>
</protein>
<evidence type="ECO:0000256" key="6">
    <source>
        <dbReference type="ARBA" id="ARBA00022884"/>
    </source>
</evidence>
<dbReference type="InterPro" id="IPR023267">
    <property type="entry name" value="RCMT"/>
</dbReference>
<dbReference type="Pfam" id="PF01189">
    <property type="entry name" value="Methyltr_RsmB-F"/>
    <property type="match status" value="1"/>
</dbReference>
<keyword evidence="10" id="KW-1185">Reference proteome</keyword>
<evidence type="ECO:0000256" key="3">
    <source>
        <dbReference type="ARBA" id="ARBA00022603"/>
    </source>
</evidence>
<comment type="caution">
    <text evidence="9">The sequence shown here is derived from an EMBL/GenBank/DDBJ whole genome shotgun (WGS) entry which is preliminary data.</text>
</comment>
<dbReference type="Gene3D" id="3.40.50.150">
    <property type="entry name" value="Vaccinia Virus protein VP39"/>
    <property type="match status" value="1"/>
</dbReference>
<dbReference type="SUPFAM" id="SSF53335">
    <property type="entry name" value="S-adenosyl-L-methionine-dependent methyltransferases"/>
    <property type="match status" value="1"/>
</dbReference>
<comment type="caution">
    <text evidence="7">Lacks conserved residue(s) required for the propagation of feature annotation.</text>
</comment>
<dbReference type="PANTHER" id="PTHR22807">
    <property type="entry name" value="NOP2 YEAST -RELATED NOL1/NOP2/FMU SUN DOMAIN-CONTAINING"/>
    <property type="match status" value="1"/>
</dbReference>
<dbReference type="InterPro" id="IPR029063">
    <property type="entry name" value="SAM-dependent_MTases_sf"/>
</dbReference>
<dbReference type="Pfam" id="PF13636">
    <property type="entry name" value="Methyltranf_PUA"/>
    <property type="match status" value="1"/>
</dbReference>
<dbReference type="InterPro" id="IPR018314">
    <property type="entry name" value="RsmB/NOL1/NOP2-like_CS"/>
</dbReference>
<dbReference type="Gene3D" id="2.30.130.60">
    <property type="match status" value="1"/>
</dbReference>
<sequence>MALPDDFCRKMKQLLKNEADDFFSALRDEPIKGLRFNRLKIEKETFIRKIPFSLSSVPFCEDGFYYDEKQDEPGKHPFHAAGLYYIQEPSAMVPAEVLQAKPGEKILDLCAAPGGKSTQIAAAMENEGILFSNEIHFKRAKALSENIERFGIQNAIVINERPEKLVQHFPNYFDKILVDAPCSGEGMFRKDDNAIEFWSEDLVEKCSYTQKKLLSLAFQMLKPGGTLVYSTCTFSPEENEQVIEAFVSMHPEMSLVEIPKREGFDRGRVEWTKTNFEEISKCIRLWPHKIKGEGHFVAKLIKNGENNTRSSVSYLKSNVKKQQLAEFQQFEHSFLKKRITGAFFLKKQQLYVLPEKCPDITSLNVLRAGLHLGEIKKKRFEPNHHLALSLTPNDVKYSYSFSTNEKDWQAYLTGETISSPLGLDRGWILMTIDGESIGWGKETKGTIKNFYPKGLRVQF</sequence>
<evidence type="ECO:0000256" key="7">
    <source>
        <dbReference type="PROSITE-ProRule" id="PRU01023"/>
    </source>
</evidence>
<feature type="binding site" evidence="7">
    <location>
        <position position="179"/>
    </location>
    <ligand>
        <name>S-adenosyl-L-methionine</name>
        <dbReference type="ChEBI" id="CHEBI:59789"/>
    </ligand>
</feature>
<dbReference type="GO" id="GO:0008173">
    <property type="term" value="F:RNA methyltransferase activity"/>
    <property type="evidence" value="ECO:0007669"/>
    <property type="project" value="InterPro"/>
</dbReference>
<dbReference type="OrthoDB" id="9810297at2"/>